<evidence type="ECO:0000313" key="2">
    <source>
        <dbReference type="Proteomes" id="UP000521868"/>
    </source>
</evidence>
<reference evidence="1 2" key="1">
    <citation type="journal article" date="2020" name="Nature">
        <title>Bacterial chemolithoautotrophy via manganese oxidation.</title>
        <authorList>
            <person name="Yu H."/>
            <person name="Leadbetter J.R."/>
        </authorList>
    </citation>
    <scope>NUCLEOTIDE SEQUENCE [LARGE SCALE GENOMIC DNA]</scope>
    <source>
        <strain evidence="1 2">RBP-1</strain>
    </source>
</reference>
<dbReference type="AlphaFoldDB" id="A0A7X6DK96"/>
<keyword evidence="1" id="KW-0808">Transferase</keyword>
<sequence>MARRIALIADTFPPFRTSGAVQLRDLSRQFAQEGIDITVILPAAGLDRPWSLEHRENVQVLRLRAPRTKDLNYAHRTLAEMCMPFAMIKNLRQSPLAETRWDGVIWYSPSIFLGPVANVLKKASNCNSYLIVRDIFPEWAVDMGLMGRGALYWFFKAVAQYQYLVADTIGVQSPGNLEFFKKWKDRGFGRLEVLQNWLADAPVCGCSINLTGTTLSDRKIFVYAGNMGVAQGMDILLELADSFRGRQDIGFVFVGRGSDASRLVTNARTRGLQNVLFFDEIEPQQIPGLLAQCQAGIVALDPRHKTHNIPGKFLTYMQSGLPVLATVNNGNDLVKLIRTEDVGRACTDNSVATLHGLAEDLLLQLERDLEMRGRCKQLFGRLFSPAAATNQILAALKM</sequence>
<dbReference type="Gene3D" id="3.40.50.2000">
    <property type="entry name" value="Glycogen Phosphorylase B"/>
    <property type="match status" value="2"/>
</dbReference>
<accession>A0A7X6DK96</accession>
<dbReference type="EMBL" id="VTOX01000012">
    <property type="protein sequence ID" value="NKE68729.1"/>
    <property type="molecule type" value="Genomic_DNA"/>
</dbReference>
<proteinExistence type="predicted"/>
<organism evidence="1 2">
    <name type="scientific">Ramlibacter lithotrophicus</name>
    <dbReference type="NCBI Taxonomy" id="2606681"/>
    <lineage>
        <taxon>Bacteria</taxon>
        <taxon>Pseudomonadati</taxon>
        <taxon>Pseudomonadota</taxon>
        <taxon>Betaproteobacteria</taxon>
        <taxon>Burkholderiales</taxon>
        <taxon>Comamonadaceae</taxon>
        <taxon>Ramlibacter</taxon>
    </lineage>
</organism>
<dbReference type="CDD" id="cd03794">
    <property type="entry name" value="GT4_WbuB-like"/>
    <property type="match status" value="1"/>
</dbReference>
<dbReference type="RefSeq" id="WP_168109856.1">
    <property type="nucleotide sequence ID" value="NZ_VTOX01000012.1"/>
</dbReference>
<comment type="caution">
    <text evidence="1">The sequence shown here is derived from an EMBL/GenBank/DDBJ whole genome shotgun (WGS) entry which is preliminary data.</text>
</comment>
<dbReference type="SUPFAM" id="SSF53756">
    <property type="entry name" value="UDP-Glycosyltransferase/glycogen phosphorylase"/>
    <property type="match status" value="1"/>
</dbReference>
<dbReference type="GO" id="GO:0016740">
    <property type="term" value="F:transferase activity"/>
    <property type="evidence" value="ECO:0007669"/>
    <property type="project" value="UniProtKB-KW"/>
</dbReference>
<name>A0A7X6DK96_9BURK</name>
<keyword evidence="2" id="KW-1185">Reference proteome</keyword>
<dbReference type="Pfam" id="PF13692">
    <property type="entry name" value="Glyco_trans_1_4"/>
    <property type="match status" value="1"/>
</dbReference>
<gene>
    <name evidence="1" type="ORF">RAMLITH_23180</name>
</gene>
<protein>
    <submittedName>
        <fullName evidence="1">Glycosyltransferase family 4 protein</fullName>
    </submittedName>
</protein>
<dbReference type="Proteomes" id="UP000521868">
    <property type="component" value="Unassembled WGS sequence"/>
</dbReference>
<evidence type="ECO:0000313" key="1">
    <source>
        <dbReference type="EMBL" id="NKE68729.1"/>
    </source>
</evidence>